<keyword evidence="7" id="KW-0227">DNA damage</keyword>
<dbReference type="GO" id="GO:0008310">
    <property type="term" value="F:single-stranded DNA 3'-5' DNA exonuclease activity"/>
    <property type="evidence" value="ECO:0007669"/>
    <property type="project" value="UniProtKB-EC"/>
</dbReference>
<evidence type="ECO:0000256" key="4">
    <source>
        <dbReference type="ARBA" id="ARBA00019900"/>
    </source>
</evidence>
<reference evidence="17 18" key="1">
    <citation type="submission" date="2016-11" db="EMBL/GenBank/DDBJ databases">
        <title>Networking in microbes: conjugative elements and plasmids in the genus Alteromonas.</title>
        <authorList>
            <person name="Lopez-Perez M."/>
            <person name="Ramon-Marco N."/>
            <person name="Rodriguez-Valera F."/>
        </authorList>
    </citation>
    <scope>NUCLEOTIDE SEQUENCE [LARGE SCALE GENOMIC DNA]</scope>
    <source>
        <strain evidence="17 18">CP48</strain>
        <plasmid evidence="18">pamcp48-600</plasmid>
    </source>
</reference>
<comment type="catalytic activity">
    <reaction evidence="1">
        <text>Exonucleolytic cleavage in the 3'- to 5'-direction to yield nucleoside 5'-phosphates.</text>
        <dbReference type="EC" id="3.1.11.1"/>
    </reaction>
</comment>
<keyword evidence="5" id="KW-0540">Nuclease</keyword>
<evidence type="ECO:0000256" key="3">
    <source>
        <dbReference type="ARBA" id="ARBA00012108"/>
    </source>
</evidence>
<dbReference type="InterPro" id="IPR034747">
    <property type="entry name" value="EXOI_SH3"/>
</dbReference>
<feature type="domain" description="ExoI C-terminal" evidence="16">
    <location>
        <begin position="432"/>
        <end position="564"/>
    </location>
</feature>
<evidence type="ECO:0000313" key="17">
    <source>
        <dbReference type="EMBL" id="APD92425.1"/>
    </source>
</evidence>
<dbReference type="Pfam" id="PF00929">
    <property type="entry name" value="RNase_T"/>
    <property type="match status" value="1"/>
</dbReference>
<keyword evidence="17" id="KW-0614">Plasmid</keyword>
<keyword evidence="10" id="KW-0460">Magnesium</keyword>
<proteinExistence type="predicted"/>
<dbReference type="Proteomes" id="UP000182101">
    <property type="component" value="Plasmid pAMCP48-600"/>
</dbReference>
<protein>
    <recommendedName>
        <fullName evidence="4">Exodeoxyribonuclease I</fullName>
        <ecNumber evidence="3">3.1.11.1</ecNumber>
    </recommendedName>
    <alternativeName>
        <fullName evidence="13">DNA deoxyribophosphodiesterase</fullName>
    </alternativeName>
</protein>
<evidence type="ECO:0000256" key="14">
    <source>
        <dbReference type="ARBA" id="ARBA00046792"/>
    </source>
</evidence>
<keyword evidence="12" id="KW-0234">DNA repair</keyword>
<dbReference type="FunFam" id="3.30.420.10:FF:000033">
    <property type="entry name" value="Exodeoxyribonuclease I"/>
    <property type="match status" value="1"/>
</dbReference>
<dbReference type="PROSITE" id="PS51784">
    <property type="entry name" value="EXOI_SH3"/>
    <property type="match status" value="1"/>
</dbReference>
<evidence type="ECO:0000256" key="12">
    <source>
        <dbReference type="ARBA" id="ARBA00023204"/>
    </source>
</evidence>
<feature type="domain" description="ExoI SH3-like" evidence="15">
    <location>
        <begin position="279"/>
        <end position="430"/>
    </location>
</feature>
<evidence type="ECO:0000256" key="5">
    <source>
        <dbReference type="ARBA" id="ARBA00022722"/>
    </source>
</evidence>
<dbReference type="GO" id="GO:0003677">
    <property type="term" value="F:DNA binding"/>
    <property type="evidence" value="ECO:0007669"/>
    <property type="project" value="UniProtKB-KW"/>
</dbReference>
<dbReference type="AlphaFoldDB" id="A0AAC9JER9"/>
<organism evidence="17 18">
    <name type="scientific">Alteromonas mediterranea</name>
    <dbReference type="NCBI Taxonomy" id="314275"/>
    <lineage>
        <taxon>Bacteria</taxon>
        <taxon>Pseudomonadati</taxon>
        <taxon>Pseudomonadota</taxon>
        <taxon>Gammaproteobacteria</taxon>
        <taxon>Alteromonadales</taxon>
        <taxon>Alteromonadaceae</taxon>
        <taxon>Alteromonas/Salinimonas group</taxon>
        <taxon>Alteromonas</taxon>
    </lineage>
</organism>
<dbReference type="GO" id="GO:0006281">
    <property type="term" value="P:DNA repair"/>
    <property type="evidence" value="ECO:0007669"/>
    <property type="project" value="UniProtKB-KW"/>
</dbReference>
<evidence type="ECO:0000256" key="7">
    <source>
        <dbReference type="ARBA" id="ARBA00022763"/>
    </source>
</evidence>
<evidence type="ECO:0000256" key="8">
    <source>
        <dbReference type="ARBA" id="ARBA00022801"/>
    </source>
</evidence>
<dbReference type="SUPFAM" id="SSF53098">
    <property type="entry name" value="Ribonuclease H-like"/>
    <property type="match status" value="1"/>
</dbReference>
<geneLocation type="plasmid" evidence="18">
    <name>pamcp48-600</name>
</geneLocation>
<dbReference type="EMBL" id="CP018025">
    <property type="protein sequence ID" value="APD92425.1"/>
    <property type="molecule type" value="Genomic_DNA"/>
</dbReference>
<evidence type="ECO:0000256" key="6">
    <source>
        <dbReference type="ARBA" id="ARBA00022723"/>
    </source>
</evidence>
<name>A0AAC9JER9_9ALTE</name>
<dbReference type="Gene3D" id="3.30.1520.20">
    <property type="entry name" value="Exonuclease ExoI, domain 2"/>
    <property type="match status" value="1"/>
</dbReference>
<dbReference type="EC" id="3.1.11.1" evidence="3"/>
<evidence type="ECO:0000259" key="16">
    <source>
        <dbReference type="PROSITE" id="PS51785"/>
    </source>
</evidence>
<evidence type="ECO:0000256" key="1">
    <source>
        <dbReference type="ARBA" id="ARBA00000563"/>
    </source>
</evidence>
<evidence type="ECO:0000256" key="9">
    <source>
        <dbReference type="ARBA" id="ARBA00022839"/>
    </source>
</evidence>
<evidence type="ECO:0000256" key="10">
    <source>
        <dbReference type="ARBA" id="ARBA00022842"/>
    </source>
</evidence>
<evidence type="ECO:0000313" key="18">
    <source>
        <dbReference type="Proteomes" id="UP000182101"/>
    </source>
</evidence>
<keyword evidence="9" id="KW-0269">Exonuclease</keyword>
<accession>A0AAC9JER9</accession>
<evidence type="ECO:0000256" key="11">
    <source>
        <dbReference type="ARBA" id="ARBA00023125"/>
    </source>
</evidence>
<comment type="subunit">
    <text evidence="14">Monomer. Interacts with ssb (via C-terminus); this interaction stimulates the exonuclease activity by recruiting the enzyme to its substrate.</text>
</comment>
<keyword evidence="11" id="KW-0238">DNA-binding</keyword>
<dbReference type="InterPro" id="IPR058561">
    <property type="entry name" value="Exonuc_1_C"/>
</dbReference>
<evidence type="ECO:0000256" key="2">
    <source>
        <dbReference type="ARBA" id="ARBA00001946"/>
    </source>
</evidence>
<dbReference type="PROSITE" id="PS51785">
    <property type="entry name" value="EXOI_C"/>
    <property type="match status" value="1"/>
</dbReference>
<dbReference type="Pfam" id="PF08411">
    <property type="entry name" value="ExoI_SH3"/>
    <property type="match status" value="1"/>
</dbReference>
<sequence>MFLDYKVLKKQSVASLQHTKFDDTFAFTFVILSPVMSKEFKKALNEIPLTVYQGDLTEYYSSMSDEYKAAVSAEDFISFFMGPSRATFLWHDYEAGGTNAKTTVPMQFAGVRTDMDLNVIDIPIDIYCKLDCDKLPHPEAVAITKINPMKCLREGLPEPEFFRQINQEMSLPSTCVTGFNSMKYDEEMTRFGLWRSLIPVYKREFENGNSRWDLLPVVSAFASLKTPGLIVPTNEEGLPTVKLELLALANGITQVNSHNAVDDTFALIDLAKLLKASNQDLWDYLYENRKKKTAAGRCATGSVGMFFSTMMGAKNNFAKPVLIIGDNPSNKNSGKICVSLENVENVRSMWKLSADDIRERLYMKSESLDENGWERPPLSSFKINESPAFISFEWLSRHGFSTPDVSSLGAAIYDSKKFIDKLLTVFNKTDFPVEDNPELKLYSGFPSTNDGYELAHLANIPTAEAFSSECANFESQDLNVLYQNARAKLRGTPHISIGDDEVKAWLTHCAICQTKPLSEKESKSVVNLTNVEEVLENTDMEPSLREGYAEFLDYVKRTLGNELSTC</sequence>
<keyword evidence="8" id="KW-0378">Hydrolase</keyword>
<dbReference type="InterPro" id="IPR036397">
    <property type="entry name" value="RNaseH_sf"/>
</dbReference>
<keyword evidence="6" id="KW-0479">Metal-binding</keyword>
<evidence type="ECO:0000256" key="13">
    <source>
        <dbReference type="ARBA" id="ARBA00031220"/>
    </source>
</evidence>
<comment type="cofactor">
    <cofactor evidence="2">
        <name>Mg(2+)</name>
        <dbReference type="ChEBI" id="CHEBI:18420"/>
    </cofactor>
</comment>
<dbReference type="InterPro" id="IPR038649">
    <property type="entry name" value="EXOI_SH3_sf"/>
</dbReference>
<dbReference type="InterPro" id="IPR013620">
    <property type="entry name" value="Exonuc_1_SH3"/>
</dbReference>
<dbReference type="Gene3D" id="3.30.420.10">
    <property type="entry name" value="Ribonuclease H-like superfamily/Ribonuclease H"/>
    <property type="match status" value="1"/>
</dbReference>
<dbReference type="GO" id="GO:0046872">
    <property type="term" value="F:metal ion binding"/>
    <property type="evidence" value="ECO:0007669"/>
    <property type="project" value="UniProtKB-KW"/>
</dbReference>
<dbReference type="NCBIfam" id="NF008746">
    <property type="entry name" value="PRK11779.1"/>
    <property type="match status" value="1"/>
</dbReference>
<dbReference type="InterPro" id="IPR013520">
    <property type="entry name" value="Ribonucl_H"/>
</dbReference>
<gene>
    <name evidence="17" type="ORF">BM524_21220</name>
</gene>
<dbReference type="InterPro" id="IPR012337">
    <property type="entry name" value="RNaseH-like_sf"/>
</dbReference>
<evidence type="ECO:0000259" key="15">
    <source>
        <dbReference type="PROSITE" id="PS51784"/>
    </source>
</evidence>